<dbReference type="GO" id="GO:0016853">
    <property type="term" value="F:isomerase activity"/>
    <property type="evidence" value="ECO:0007669"/>
    <property type="project" value="UniProtKB-KW"/>
</dbReference>
<dbReference type="SUPFAM" id="SSF50891">
    <property type="entry name" value="Cyclophilin-like"/>
    <property type="match status" value="1"/>
</dbReference>
<dbReference type="InterPro" id="IPR002130">
    <property type="entry name" value="Cyclophilin-type_PPIase_dom"/>
</dbReference>
<dbReference type="RefSeq" id="WP_263738410.1">
    <property type="nucleotide sequence ID" value="NZ_JAOWKZ010000001.1"/>
</dbReference>
<dbReference type="Proteomes" id="UP001652564">
    <property type="component" value="Unassembled WGS sequence"/>
</dbReference>
<evidence type="ECO:0000256" key="5">
    <source>
        <dbReference type="SAM" id="Phobius"/>
    </source>
</evidence>
<keyword evidence="5" id="KW-1133">Transmembrane helix</keyword>
<dbReference type="PRINTS" id="PR00153">
    <property type="entry name" value="CSAPPISMRASE"/>
</dbReference>
<protein>
    <recommendedName>
        <fullName evidence="4">Peptidyl-prolyl cis-trans isomerase</fullName>
        <shortName evidence="4">PPIase</shortName>
        <ecNumber evidence="4">5.2.1.8</ecNumber>
    </recommendedName>
</protein>
<keyword evidence="3 4" id="KW-0413">Isomerase</keyword>
<dbReference type="PROSITE" id="PS00170">
    <property type="entry name" value="CSA_PPIASE_1"/>
    <property type="match status" value="1"/>
</dbReference>
<evidence type="ECO:0000313" key="8">
    <source>
        <dbReference type="Proteomes" id="UP001652564"/>
    </source>
</evidence>
<keyword evidence="2 4" id="KW-0697">Rotamase</keyword>
<keyword evidence="8" id="KW-1185">Reference proteome</keyword>
<dbReference type="InterPro" id="IPR020892">
    <property type="entry name" value="Cyclophilin-type_PPIase_CS"/>
</dbReference>
<dbReference type="Pfam" id="PF00160">
    <property type="entry name" value="Pro_isomerase"/>
    <property type="match status" value="1"/>
</dbReference>
<comment type="catalytic activity">
    <reaction evidence="4">
        <text>[protein]-peptidylproline (omega=180) = [protein]-peptidylproline (omega=0)</text>
        <dbReference type="Rhea" id="RHEA:16237"/>
        <dbReference type="Rhea" id="RHEA-COMP:10747"/>
        <dbReference type="Rhea" id="RHEA-COMP:10748"/>
        <dbReference type="ChEBI" id="CHEBI:83833"/>
        <dbReference type="ChEBI" id="CHEBI:83834"/>
        <dbReference type="EC" id="5.2.1.8"/>
    </reaction>
</comment>
<evidence type="ECO:0000256" key="1">
    <source>
        <dbReference type="ARBA" id="ARBA00007365"/>
    </source>
</evidence>
<dbReference type="CDD" id="cd00317">
    <property type="entry name" value="cyclophilin"/>
    <property type="match status" value="1"/>
</dbReference>
<feature type="domain" description="PPIase cyclophilin-type" evidence="6">
    <location>
        <begin position="42"/>
        <end position="204"/>
    </location>
</feature>
<dbReference type="InterPro" id="IPR044666">
    <property type="entry name" value="Cyclophilin_A-like"/>
</dbReference>
<evidence type="ECO:0000256" key="2">
    <source>
        <dbReference type="ARBA" id="ARBA00023110"/>
    </source>
</evidence>
<gene>
    <name evidence="7" type="ORF">OEZ71_02835</name>
</gene>
<proteinExistence type="inferred from homology"/>
<keyword evidence="5" id="KW-0472">Membrane</keyword>
<dbReference type="EC" id="5.2.1.8" evidence="4"/>
<keyword evidence="5" id="KW-0812">Transmembrane</keyword>
<evidence type="ECO:0000259" key="6">
    <source>
        <dbReference type="PROSITE" id="PS50072"/>
    </source>
</evidence>
<accession>A0ABT2ZJB7</accession>
<reference evidence="7 8" key="1">
    <citation type="submission" date="2022-10" db="EMBL/GenBank/DDBJ databases">
        <title>Defluviimonas sp. nov., isolated from ocean surface sediments.</title>
        <authorList>
            <person name="He W."/>
            <person name="Wang L."/>
            <person name="Zhang D.-F."/>
        </authorList>
    </citation>
    <scope>NUCLEOTIDE SEQUENCE [LARGE SCALE GENOMIC DNA]</scope>
    <source>
        <strain evidence="7 8">WL0050</strain>
    </source>
</reference>
<dbReference type="Gene3D" id="2.40.100.10">
    <property type="entry name" value="Cyclophilin-like"/>
    <property type="match status" value="1"/>
</dbReference>
<feature type="transmembrane region" description="Helical" evidence="5">
    <location>
        <begin position="6"/>
        <end position="26"/>
    </location>
</feature>
<dbReference type="PANTHER" id="PTHR45625">
    <property type="entry name" value="PEPTIDYL-PROLYL CIS-TRANS ISOMERASE-RELATED"/>
    <property type="match status" value="1"/>
</dbReference>
<organism evidence="7 8">
    <name type="scientific">Albidovulum litorale</name>
    <dbReference type="NCBI Taxonomy" id="2984134"/>
    <lineage>
        <taxon>Bacteria</taxon>
        <taxon>Pseudomonadati</taxon>
        <taxon>Pseudomonadota</taxon>
        <taxon>Alphaproteobacteria</taxon>
        <taxon>Rhodobacterales</taxon>
        <taxon>Paracoccaceae</taxon>
        <taxon>Albidovulum</taxon>
    </lineage>
</organism>
<sequence length="204" mass="21448">MSDTRVFLGAMAVGVVAIGAAAFLYMRNTTGEVSTEDGPGPNLVIEVAGEANGAVVIDLLPEVAPQHVARIVELAESGAYDDVVFHRVIDGFMAQTGDVKFGKYGGDISAAGTGRSDLENVPAEFSKLPFQRGTVGMARAGNPDSANSQFFIMFAEGSFLNGQYTVFGKVVSGMEVVDAIRKGEPDLNGKVAEPDRMVKVTVVK</sequence>
<comment type="function">
    <text evidence="4">PPIases accelerate the folding of proteins. It catalyzes the cis-trans isomerization of proline imidic peptide bonds in oligopeptides.</text>
</comment>
<comment type="similarity">
    <text evidence="1 4">Belongs to the cyclophilin-type PPIase family.</text>
</comment>
<dbReference type="PANTHER" id="PTHR45625:SF4">
    <property type="entry name" value="PEPTIDYLPROLYL ISOMERASE DOMAIN AND WD REPEAT-CONTAINING PROTEIN 1"/>
    <property type="match status" value="1"/>
</dbReference>
<evidence type="ECO:0000313" key="7">
    <source>
        <dbReference type="EMBL" id="MCV2871226.1"/>
    </source>
</evidence>
<name>A0ABT2ZJB7_9RHOB</name>
<dbReference type="InterPro" id="IPR029000">
    <property type="entry name" value="Cyclophilin-like_dom_sf"/>
</dbReference>
<dbReference type="PROSITE" id="PS50072">
    <property type="entry name" value="CSA_PPIASE_2"/>
    <property type="match status" value="1"/>
</dbReference>
<dbReference type="EMBL" id="JAOWKZ010000001">
    <property type="protein sequence ID" value="MCV2871226.1"/>
    <property type="molecule type" value="Genomic_DNA"/>
</dbReference>
<evidence type="ECO:0000256" key="4">
    <source>
        <dbReference type="RuleBase" id="RU363019"/>
    </source>
</evidence>
<evidence type="ECO:0000256" key="3">
    <source>
        <dbReference type="ARBA" id="ARBA00023235"/>
    </source>
</evidence>
<comment type="caution">
    <text evidence="7">The sequence shown here is derived from an EMBL/GenBank/DDBJ whole genome shotgun (WGS) entry which is preliminary data.</text>
</comment>